<dbReference type="OrthoDB" id="6353017at2759"/>
<evidence type="ECO:0000313" key="14">
    <source>
        <dbReference type="EMBL" id="CAJ82222.1"/>
    </source>
</evidence>
<keyword evidence="6" id="KW-0378">Hydrolase</keyword>
<dbReference type="Pfam" id="PF02245">
    <property type="entry name" value="Pur_DNA_glyco"/>
    <property type="match status" value="1"/>
</dbReference>
<evidence type="ECO:0000313" key="15">
    <source>
        <dbReference type="Proteomes" id="UP000008143"/>
    </source>
</evidence>
<dbReference type="Gene3D" id="3.10.300.10">
    <property type="entry name" value="Methylpurine-DNA glycosylase (MPG)"/>
    <property type="match status" value="1"/>
</dbReference>
<dbReference type="InterPro" id="IPR011034">
    <property type="entry name" value="Formyl_transferase-like_C_sf"/>
</dbReference>
<evidence type="ECO:0000313" key="16">
    <source>
        <dbReference type="RefSeq" id="NP_001017178.1"/>
    </source>
</evidence>
<evidence type="ECO:0000256" key="1">
    <source>
        <dbReference type="ARBA" id="ARBA00000086"/>
    </source>
</evidence>
<reference evidence="14" key="2">
    <citation type="submission" date="2006-10" db="EMBL/GenBank/DDBJ databases">
        <authorList>
            <person name="Amaya E."/>
            <person name="Ashurst J.L."/>
            <person name="Bonfield J.K."/>
            <person name="Croning M.D.R."/>
            <person name="Chen C-K."/>
            <person name="Davies R.M."/>
            <person name="Francis M.D."/>
            <person name="Garrett N."/>
            <person name="Gilchrist M.J."/>
            <person name="Grafham D.V."/>
            <person name="McLaren S.R."/>
            <person name="Papalopulu N."/>
            <person name="Rogers J."/>
            <person name="Smith J.C."/>
            <person name="Taylor R.G."/>
            <person name="Voigt J."/>
            <person name="Zorn A.M."/>
        </authorList>
    </citation>
    <scope>NUCLEOTIDE SEQUENCE</scope>
</reference>
<evidence type="ECO:0000256" key="13">
    <source>
        <dbReference type="ARBA" id="ARBA00082988"/>
    </source>
</evidence>
<proteinExistence type="evidence at transcript level"/>
<dbReference type="GeneID" id="549932"/>
<comment type="similarity">
    <text evidence="3">Belongs to the DNA glycosylase MPG family.</text>
</comment>
<dbReference type="RefSeq" id="NP_001017178.1">
    <property type="nucleotide sequence ID" value="NM_001017178.2"/>
</dbReference>
<dbReference type="PaxDb" id="8364-ENSXETP00000023410"/>
<dbReference type="PANTHER" id="PTHR10429">
    <property type="entry name" value="DNA-3-METHYLADENINE GLYCOSYLASE"/>
    <property type="match status" value="1"/>
</dbReference>
<dbReference type="GO" id="GO:0006284">
    <property type="term" value="P:base-excision repair"/>
    <property type="evidence" value="ECO:0007669"/>
    <property type="project" value="InterPro"/>
</dbReference>
<comment type="catalytic activity">
    <reaction evidence="1">
        <text>Hydrolysis of alkylated DNA, releasing 3-methyladenine, 3-methylguanine, 7-methylguanine and 7-methyladenine.</text>
        <dbReference type="EC" id="3.2.2.21"/>
    </reaction>
</comment>
<name>Q28HX5_XENTR</name>
<sequence length="286" mass="32626">MTTVALQRMPRKRQRVQILNNAPCKMILHESTEKHETSSYSEEQKPKISKYFQNPGIHLLSEFYNQPCTELAKSFLGQVLVRKLPDGTELRGRIVETESYLGGDDEASHSRGGKRTERNVAMYMKPGTIYVYQIYGIYFCMNVSSQGDGAAVLLRSLEPLEGLDIMRNFRNGRRNEKAKPLKETELCNGPSKLCQALDINKSYDRKDLTNDQDTWIEAGSKIFDEDIVSCSRIGIGNAGEWTKKPLRFYIKGNKYVSVRDKYAEANKTFQNTSPDCHAKNNFNTLK</sequence>
<reference evidence="16" key="3">
    <citation type="submission" date="2025-04" db="UniProtKB">
        <authorList>
            <consortium name="RefSeq"/>
        </authorList>
    </citation>
    <scope>IDENTIFICATION</scope>
</reference>
<evidence type="ECO:0000256" key="4">
    <source>
        <dbReference type="ARBA" id="ARBA00012000"/>
    </source>
</evidence>
<gene>
    <name evidence="14 16 17" type="primary">mpg</name>
    <name evidence="16" type="synonym">cra36.1</name>
    <name evidence="16" type="synonym">pig11</name>
    <name evidence="16" type="synonym">pig16</name>
    <name evidence="14" type="ORF">TEgg076g02.1-001</name>
</gene>
<evidence type="ECO:0000256" key="3">
    <source>
        <dbReference type="ARBA" id="ARBA00009232"/>
    </source>
</evidence>
<dbReference type="EMBL" id="CR760692">
    <property type="protein sequence ID" value="CAJ82222.1"/>
    <property type="molecule type" value="mRNA"/>
</dbReference>
<dbReference type="PANTHER" id="PTHR10429:SF0">
    <property type="entry name" value="DNA-3-METHYLADENINE GLYCOSYLASE"/>
    <property type="match status" value="1"/>
</dbReference>
<evidence type="ECO:0000256" key="5">
    <source>
        <dbReference type="ARBA" id="ARBA00022763"/>
    </source>
</evidence>
<evidence type="ECO:0000256" key="10">
    <source>
        <dbReference type="ARBA" id="ARBA00068926"/>
    </source>
</evidence>
<keyword evidence="7" id="KW-0234">DNA repair</keyword>
<evidence type="ECO:0000256" key="12">
    <source>
        <dbReference type="ARBA" id="ARBA00078171"/>
    </source>
</evidence>
<dbReference type="SUPFAM" id="SSF50486">
    <property type="entry name" value="FMT C-terminal domain-like"/>
    <property type="match status" value="1"/>
</dbReference>
<evidence type="ECO:0000256" key="9">
    <source>
        <dbReference type="ARBA" id="ARBA00066187"/>
    </source>
</evidence>
<dbReference type="DNASU" id="548726"/>
<keyword evidence="5" id="KW-0227">DNA damage</keyword>
<dbReference type="NCBIfam" id="TIGR00567">
    <property type="entry name" value="3mg"/>
    <property type="match status" value="1"/>
</dbReference>
<dbReference type="InterPro" id="IPR036995">
    <property type="entry name" value="MPG_sf"/>
</dbReference>
<dbReference type="CDD" id="cd00540">
    <property type="entry name" value="AAG"/>
    <property type="match status" value="1"/>
</dbReference>
<dbReference type="AlphaFoldDB" id="Q28HX5"/>
<evidence type="ECO:0000256" key="7">
    <source>
        <dbReference type="ARBA" id="ARBA00023204"/>
    </source>
</evidence>
<dbReference type="InterPro" id="IPR003180">
    <property type="entry name" value="MPG"/>
</dbReference>
<evidence type="ECO:0000256" key="6">
    <source>
        <dbReference type="ARBA" id="ARBA00022801"/>
    </source>
</evidence>
<evidence type="ECO:0000313" key="17">
    <source>
        <dbReference type="Xenbase" id="XB-GENE-6258135"/>
    </source>
</evidence>
<organism evidence="14">
    <name type="scientific">Xenopus tropicalis</name>
    <name type="common">Western clawed frog</name>
    <name type="synonym">Silurana tropicalis</name>
    <dbReference type="NCBI Taxonomy" id="8364"/>
    <lineage>
        <taxon>Eukaryota</taxon>
        <taxon>Metazoa</taxon>
        <taxon>Chordata</taxon>
        <taxon>Craniata</taxon>
        <taxon>Vertebrata</taxon>
        <taxon>Euteleostomi</taxon>
        <taxon>Amphibia</taxon>
        <taxon>Batrachia</taxon>
        <taxon>Anura</taxon>
        <taxon>Pipoidea</taxon>
        <taxon>Pipidae</taxon>
        <taxon>Xenopodinae</taxon>
        <taxon>Xenopus</taxon>
        <taxon>Silurana</taxon>
    </lineage>
</organism>
<dbReference type="GO" id="GO:0003905">
    <property type="term" value="F:alkylbase DNA N-glycosylase activity"/>
    <property type="evidence" value="ECO:0007669"/>
    <property type="project" value="UniProtKB-EC"/>
</dbReference>
<dbReference type="EC" id="3.2.2.21" evidence="4"/>
<keyword evidence="15" id="KW-1185">Reference proteome</keyword>
<evidence type="ECO:0000256" key="11">
    <source>
        <dbReference type="ARBA" id="ARBA00076879"/>
    </source>
</evidence>
<dbReference type="RefSeq" id="XP_012825907.2">
    <property type="nucleotide sequence ID" value="XM_012970453.3"/>
</dbReference>
<comment type="subunit">
    <text evidence="9">Binds MBD1. Binds SSBP1.</text>
</comment>
<dbReference type="ExpressionAtlas" id="Q28HX5">
    <property type="expression patterns" value="baseline"/>
</dbReference>
<dbReference type="Xenbase" id="XB-GENE-6258135">
    <property type="gene designation" value="mpg"/>
</dbReference>
<dbReference type="HAMAP" id="MF_00527">
    <property type="entry name" value="3MGH"/>
    <property type="match status" value="1"/>
</dbReference>
<dbReference type="FunFam" id="3.10.300.10:FF:000001">
    <property type="entry name" value="Putative 3-methyladenine DNA glycosylase"/>
    <property type="match status" value="1"/>
</dbReference>
<dbReference type="GO" id="GO:0003677">
    <property type="term" value="F:DNA binding"/>
    <property type="evidence" value="ECO:0007669"/>
    <property type="project" value="InterPro"/>
</dbReference>
<protein>
    <recommendedName>
        <fullName evidence="10">DNA-3-methyladenine glycosylase</fullName>
        <ecNumber evidence="4">3.2.2.21</ecNumber>
    </recommendedName>
    <alternativeName>
        <fullName evidence="11">3-alkyladenine DNA glycosylase</fullName>
    </alternativeName>
    <alternativeName>
        <fullName evidence="8">3-methyladenine DNA glycosidase</fullName>
    </alternativeName>
    <alternativeName>
        <fullName evidence="13">ADPG</fullName>
    </alternativeName>
    <alternativeName>
        <fullName evidence="12">N-methylpurine-DNA glycosylase</fullName>
    </alternativeName>
</protein>
<dbReference type="Proteomes" id="UP000008143">
    <property type="component" value="Chromosome 9"/>
</dbReference>
<dbReference type="CTD" id="4350"/>
<comment type="function">
    <text evidence="2">Hydrolysis of the deoxyribose N-glycosidic bond to excise 3-methyladenine, and 7-methylguanine from the damaged DNA polymer formed by alkylation lesions.</text>
</comment>
<dbReference type="STRING" id="8364.ENSXETP00000008454"/>
<dbReference type="AGR" id="Xenbase:XB-GENE-6258135"/>
<evidence type="ECO:0000256" key="2">
    <source>
        <dbReference type="ARBA" id="ARBA00002421"/>
    </source>
</evidence>
<reference evidence="16" key="1">
    <citation type="journal article" date="2002" name="Dev. Dyn.">
        <title>Genetic and genomic tools for Xenopus research: The NIH Xenopus initiative.</title>
        <authorList>
            <person name="Klein S.L."/>
            <person name="Strausberg R.L."/>
            <person name="Wagner L."/>
            <person name="Pontius J."/>
            <person name="Clifton S.W."/>
            <person name="Richardson P."/>
        </authorList>
    </citation>
    <scope>NUCLEOTIDE SEQUENCE</scope>
</reference>
<accession>Q28HX5</accession>
<evidence type="ECO:0000256" key="8">
    <source>
        <dbReference type="ARBA" id="ARBA00033426"/>
    </source>
</evidence>
<dbReference type="KEGG" id="xtr:549932"/>